<feature type="transmembrane region" description="Helical" evidence="5">
    <location>
        <begin position="91"/>
        <end position="119"/>
    </location>
</feature>
<dbReference type="FunCoup" id="W5NNV3">
    <property type="interactions" value="6"/>
</dbReference>
<protein>
    <submittedName>
        <fullName evidence="7">Si:ch211-247l8.5</fullName>
    </submittedName>
</protein>
<dbReference type="HOGENOM" id="CLU_077059_0_0_1"/>
<feature type="transmembrane region" description="Helical" evidence="5">
    <location>
        <begin position="272"/>
        <end position="292"/>
    </location>
</feature>
<feature type="transmembrane region" description="Helical" evidence="5">
    <location>
        <begin position="29"/>
        <end position="50"/>
    </location>
</feature>
<evidence type="ECO:0000256" key="2">
    <source>
        <dbReference type="ARBA" id="ARBA00022692"/>
    </source>
</evidence>
<dbReference type="GO" id="GO:0004930">
    <property type="term" value="F:G protein-coupled receptor activity"/>
    <property type="evidence" value="ECO:0007669"/>
    <property type="project" value="InterPro"/>
</dbReference>
<feature type="transmembrane region" description="Helical" evidence="5">
    <location>
        <begin position="236"/>
        <end position="260"/>
    </location>
</feature>
<dbReference type="InterPro" id="IPR052921">
    <property type="entry name" value="GPCR1_Superfamily_Member"/>
</dbReference>
<dbReference type="GO" id="GO:0050911">
    <property type="term" value="P:detection of chemical stimulus involved in sensory perception of smell"/>
    <property type="evidence" value="ECO:0000318"/>
    <property type="project" value="GO_Central"/>
</dbReference>
<evidence type="ECO:0000259" key="6">
    <source>
        <dbReference type="PROSITE" id="PS50262"/>
    </source>
</evidence>
<keyword evidence="3 5" id="KW-1133">Transmembrane helix</keyword>
<evidence type="ECO:0000313" key="7">
    <source>
        <dbReference type="Ensembl" id="ENSLOCP00000022312.1"/>
    </source>
</evidence>
<comment type="subcellular location">
    <subcellularLocation>
        <location evidence="1">Membrane</location>
    </subcellularLocation>
</comment>
<feature type="domain" description="G-protein coupled receptors family 1 profile" evidence="6">
    <location>
        <begin position="41"/>
        <end position="290"/>
    </location>
</feature>
<dbReference type="GeneTree" id="ENSGT00940000163324"/>
<evidence type="ECO:0000256" key="4">
    <source>
        <dbReference type="ARBA" id="ARBA00023136"/>
    </source>
</evidence>
<dbReference type="AlphaFoldDB" id="W5NNV3"/>
<dbReference type="InParanoid" id="W5NNV3"/>
<feature type="transmembrane region" description="Helical" evidence="5">
    <location>
        <begin position="140"/>
        <end position="163"/>
    </location>
</feature>
<dbReference type="GO" id="GO:0016020">
    <property type="term" value="C:membrane"/>
    <property type="evidence" value="ECO:0000318"/>
    <property type="project" value="GO_Central"/>
</dbReference>
<keyword evidence="4 5" id="KW-0472">Membrane</keyword>
<dbReference type="GO" id="GO:0004984">
    <property type="term" value="F:olfactory receptor activity"/>
    <property type="evidence" value="ECO:0000318"/>
    <property type="project" value="GO_Central"/>
</dbReference>
<sequence length="312" mass="35430">TVKNTMVESRTINSTAVNSTGYPPNLKMGIVQILVVVFLYVNSLLIVTFFKKEAFRTNMRYMFFAHTLVVDCIFLLLTNLVLLWSYFNILITAWSCILVCFIMGILTYATPLTLTAMCLERYVAICMPLRHADISTTSRAISSILIILALSAIPSTLILTILFSSVSLSFYTTRTICTVEITIVHKWQSYLRSAIAQFCFFVMAIIIAFTYLKIMAAAKAASSDNKRLASKGSKTVILHSMQLLLCLTEMLCPFIEMAVYEVNMQLFLDVRYFNYLAFILAPRCLSPLVYGLRDNKFYLVLKYYALFGLNKK</sequence>
<dbReference type="SUPFAM" id="SSF81321">
    <property type="entry name" value="Family A G protein-coupled receptor-like"/>
    <property type="match status" value="1"/>
</dbReference>
<evidence type="ECO:0000313" key="8">
    <source>
        <dbReference type="Proteomes" id="UP000018468"/>
    </source>
</evidence>
<keyword evidence="2 5" id="KW-0812">Transmembrane</keyword>
<dbReference type="Proteomes" id="UP000018468">
    <property type="component" value="Linkage group LG3"/>
</dbReference>
<dbReference type="InterPro" id="IPR017452">
    <property type="entry name" value="GPCR_Rhodpsn_7TM"/>
</dbReference>
<dbReference type="Ensembl" id="ENSLOCT00000022353.1">
    <property type="protein sequence ID" value="ENSLOCP00000022312.1"/>
    <property type="gene ID" value="ENSLOCG00000018211.1"/>
</dbReference>
<dbReference type="PANTHER" id="PTHR26451">
    <property type="entry name" value="G_PROTEIN_RECEP_F1_2 DOMAIN-CONTAINING PROTEIN"/>
    <property type="match status" value="1"/>
</dbReference>
<dbReference type="PROSITE" id="PS50262">
    <property type="entry name" value="G_PROTEIN_RECEP_F1_2"/>
    <property type="match status" value="1"/>
</dbReference>
<dbReference type="Pfam" id="PF00001">
    <property type="entry name" value="7tm_1"/>
    <property type="match status" value="1"/>
</dbReference>
<dbReference type="PANTHER" id="PTHR26451:SF886">
    <property type="entry name" value="GROWTH HORMONE SECRETAGOGUE RECEPTOR TYPE 1-LIKE-RELATED"/>
    <property type="match status" value="1"/>
</dbReference>
<feature type="transmembrane region" description="Helical" evidence="5">
    <location>
        <begin position="62"/>
        <end position="85"/>
    </location>
</feature>
<dbReference type="GO" id="GO:0005549">
    <property type="term" value="F:odorant binding"/>
    <property type="evidence" value="ECO:0000318"/>
    <property type="project" value="GO_Central"/>
</dbReference>
<dbReference type="OMA" id="EMFIFHR"/>
<dbReference type="eggNOG" id="KOG3656">
    <property type="taxonomic scope" value="Eukaryota"/>
</dbReference>
<keyword evidence="8" id="KW-1185">Reference proteome</keyword>
<reference evidence="8" key="1">
    <citation type="submission" date="2011-12" db="EMBL/GenBank/DDBJ databases">
        <title>The Draft Genome of Lepisosteus oculatus.</title>
        <authorList>
            <consortium name="The Broad Institute Genome Assembly &amp; Analysis Group"/>
            <consortium name="Computational R&amp;D Group"/>
            <consortium name="and Sequencing Platform"/>
            <person name="Di Palma F."/>
            <person name="Alfoldi J."/>
            <person name="Johnson J."/>
            <person name="Berlin A."/>
            <person name="Gnerre S."/>
            <person name="Jaffe D."/>
            <person name="MacCallum I."/>
            <person name="Young S."/>
            <person name="Walker B.J."/>
            <person name="Lander E.S."/>
            <person name="Lindblad-Toh K."/>
        </authorList>
    </citation>
    <scope>NUCLEOTIDE SEQUENCE [LARGE SCALE GENOMIC DNA]</scope>
</reference>
<proteinExistence type="predicted"/>
<evidence type="ECO:0000256" key="5">
    <source>
        <dbReference type="SAM" id="Phobius"/>
    </source>
</evidence>
<evidence type="ECO:0000256" key="3">
    <source>
        <dbReference type="ARBA" id="ARBA00022989"/>
    </source>
</evidence>
<dbReference type="EMBL" id="AHAT01003069">
    <property type="status" value="NOT_ANNOTATED_CDS"/>
    <property type="molecule type" value="Genomic_DNA"/>
</dbReference>
<reference evidence="7" key="2">
    <citation type="submission" date="2025-08" db="UniProtKB">
        <authorList>
            <consortium name="Ensembl"/>
        </authorList>
    </citation>
    <scope>IDENTIFICATION</scope>
</reference>
<dbReference type="PRINTS" id="PR00237">
    <property type="entry name" value="GPCRRHODOPSN"/>
</dbReference>
<accession>W5NNV3</accession>
<dbReference type="FunFam" id="1.20.1070.10:FF:000096">
    <property type="entry name" value="Odorant receptor 131-2"/>
    <property type="match status" value="1"/>
</dbReference>
<evidence type="ECO:0000256" key="1">
    <source>
        <dbReference type="ARBA" id="ARBA00004370"/>
    </source>
</evidence>
<dbReference type="STRING" id="7918.ENSLOCP00000022312"/>
<organism evidence="7 8">
    <name type="scientific">Lepisosteus oculatus</name>
    <name type="common">Spotted gar</name>
    <dbReference type="NCBI Taxonomy" id="7918"/>
    <lineage>
        <taxon>Eukaryota</taxon>
        <taxon>Metazoa</taxon>
        <taxon>Chordata</taxon>
        <taxon>Craniata</taxon>
        <taxon>Vertebrata</taxon>
        <taxon>Euteleostomi</taxon>
        <taxon>Actinopterygii</taxon>
        <taxon>Neopterygii</taxon>
        <taxon>Holostei</taxon>
        <taxon>Semionotiformes</taxon>
        <taxon>Lepisosteidae</taxon>
        <taxon>Lepisosteus</taxon>
    </lineage>
</organism>
<reference evidence="7" key="3">
    <citation type="submission" date="2025-09" db="UniProtKB">
        <authorList>
            <consortium name="Ensembl"/>
        </authorList>
    </citation>
    <scope>IDENTIFICATION</scope>
</reference>
<dbReference type="Gene3D" id="1.20.1070.10">
    <property type="entry name" value="Rhodopsin 7-helix transmembrane proteins"/>
    <property type="match status" value="1"/>
</dbReference>
<feature type="transmembrane region" description="Helical" evidence="5">
    <location>
        <begin position="194"/>
        <end position="215"/>
    </location>
</feature>
<name>W5NNV3_LEPOC</name>
<dbReference type="InterPro" id="IPR000276">
    <property type="entry name" value="GPCR_Rhodpsn"/>
</dbReference>